<dbReference type="Proteomes" id="UP000176988">
    <property type="component" value="Unassembled WGS sequence"/>
</dbReference>
<keyword evidence="1" id="KW-1133">Transmembrane helix</keyword>
<keyword evidence="1" id="KW-0472">Membrane</keyword>
<evidence type="ECO:0000313" key="3">
    <source>
        <dbReference type="Proteomes" id="UP000176988"/>
    </source>
</evidence>
<dbReference type="STRING" id="1802424.A2480_03745"/>
<name>A0A1F7WBH7_9BACT</name>
<keyword evidence="1" id="KW-0812">Transmembrane</keyword>
<accession>A0A1F7WBH7</accession>
<sequence>MHVIYRTIGGLVLVGIGILPILKTEWFMRNFGRIEWAEQKLGDSRLFYKLIGLAVIFIGLMAMTGLLSSFLLGTVGTLFRVPT</sequence>
<protein>
    <submittedName>
        <fullName evidence="2">Uncharacterized protein</fullName>
    </submittedName>
</protein>
<proteinExistence type="predicted"/>
<gene>
    <name evidence="2" type="ORF">A2480_03745</name>
</gene>
<dbReference type="AlphaFoldDB" id="A0A1F7WBH7"/>
<evidence type="ECO:0000256" key="1">
    <source>
        <dbReference type="SAM" id="Phobius"/>
    </source>
</evidence>
<reference evidence="2 3" key="1">
    <citation type="journal article" date="2016" name="Nat. Commun.">
        <title>Thousands of microbial genomes shed light on interconnected biogeochemical processes in an aquifer system.</title>
        <authorList>
            <person name="Anantharaman K."/>
            <person name="Brown C.T."/>
            <person name="Hug L.A."/>
            <person name="Sharon I."/>
            <person name="Castelle C.J."/>
            <person name="Probst A.J."/>
            <person name="Thomas B.C."/>
            <person name="Singh A."/>
            <person name="Wilkins M.J."/>
            <person name="Karaoz U."/>
            <person name="Brodie E.L."/>
            <person name="Williams K.H."/>
            <person name="Hubbard S.S."/>
            <person name="Banfield J.F."/>
        </authorList>
    </citation>
    <scope>NUCLEOTIDE SEQUENCE [LARGE SCALE GENOMIC DNA]</scope>
</reference>
<comment type="caution">
    <text evidence="2">The sequence shown here is derived from an EMBL/GenBank/DDBJ whole genome shotgun (WGS) entry which is preliminary data.</text>
</comment>
<feature type="transmembrane region" description="Helical" evidence="1">
    <location>
        <begin position="6"/>
        <end position="26"/>
    </location>
</feature>
<organism evidence="2 3">
    <name type="scientific">Candidatus Uhrbacteria bacterium RIFOXYC2_FULL_47_19</name>
    <dbReference type="NCBI Taxonomy" id="1802424"/>
    <lineage>
        <taxon>Bacteria</taxon>
        <taxon>Candidatus Uhriibacteriota</taxon>
    </lineage>
</organism>
<dbReference type="EMBL" id="MGFG01000034">
    <property type="protein sequence ID" value="OGM00152.1"/>
    <property type="molecule type" value="Genomic_DNA"/>
</dbReference>
<feature type="transmembrane region" description="Helical" evidence="1">
    <location>
        <begin position="46"/>
        <end position="72"/>
    </location>
</feature>
<evidence type="ECO:0000313" key="2">
    <source>
        <dbReference type="EMBL" id="OGM00152.1"/>
    </source>
</evidence>